<organism evidence="2 3">
    <name type="scientific">Nelumbo nucifera</name>
    <name type="common">Sacred lotus</name>
    <dbReference type="NCBI Taxonomy" id="4432"/>
    <lineage>
        <taxon>Eukaryota</taxon>
        <taxon>Viridiplantae</taxon>
        <taxon>Streptophyta</taxon>
        <taxon>Embryophyta</taxon>
        <taxon>Tracheophyta</taxon>
        <taxon>Spermatophyta</taxon>
        <taxon>Magnoliopsida</taxon>
        <taxon>Proteales</taxon>
        <taxon>Nelumbonaceae</taxon>
        <taxon>Nelumbo</taxon>
    </lineage>
</organism>
<sequence>MQGSFPSLFVLPCKDRWMENSARIVGGQILEGRRKWPGLPFVIHSFSKACKLAFLRRSFSRARITGGQNREGKSSKVDRNDKETRKSPFSGNLCPQRESGDA</sequence>
<feature type="region of interest" description="Disordered" evidence="1">
    <location>
        <begin position="65"/>
        <end position="102"/>
    </location>
</feature>
<evidence type="ECO:0000256" key="1">
    <source>
        <dbReference type="SAM" id="MobiDB-lite"/>
    </source>
</evidence>
<gene>
    <name evidence="2" type="ORF">HUJ06_001354</name>
</gene>
<protein>
    <submittedName>
        <fullName evidence="2">Uncharacterized protein</fullName>
    </submittedName>
</protein>
<feature type="compositionally biased region" description="Basic and acidic residues" evidence="1">
    <location>
        <begin position="70"/>
        <end position="86"/>
    </location>
</feature>
<dbReference type="Proteomes" id="UP000607653">
    <property type="component" value="Unassembled WGS sequence"/>
</dbReference>
<accession>A0A822ZA08</accession>
<reference evidence="2 3" key="1">
    <citation type="journal article" date="2020" name="Mol. Biol. Evol.">
        <title>Distinct Expression and Methylation Patterns for Genes with Different Fates following a Single Whole-Genome Duplication in Flowering Plants.</title>
        <authorList>
            <person name="Shi T."/>
            <person name="Rahmani R.S."/>
            <person name="Gugger P.F."/>
            <person name="Wang M."/>
            <person name="Li H."/>
            <person name="Zhang Y."/>
            <person name="Li Z."/>
            <person name="Wang Q."/>
            <person name="Van de Peer Y."/>
            <person name="Marchal K."/>
            <person name="Chen J."/>
        </authorList>
    </citation>
    <scope>NUCLEOTIDE SEQUENCE [LARGE SCALE GENOMIC DNA]</scope>
    <source>
        <tissue evidence="2">Leaf</tissue>
    </source>
</reference>
<dbReference type="EMBL" id="DUZY01000006">
    <property type="protein sequence ID" value="DAD43124.1"/>
    <property type="molecule type" value="Genomic_DNA"/>
</dbReference>
<name>A0A822ZA08_NELNU</name>
<comment type="caution">
    <text evidence="2">The sequence shown here is derived from an EMBL/GenBank/DDBJ whole genome shotgun (WGS) entry which is preliminary data.</text>
</comment>
<keyword evidence="3" id="KW-1185">Reference proteome</keyword>
<evidence type="ECO:0000313" key="3">
    <source>
        <dbReference type="Proteomes" id="UP000607653"/>
    </source>
</evidence>
<proteinExistence type="predicted"/>
<evidence type="ECO:0000313" key="2">
    <source>
        <dbReference type="EMBL" id="DAD43124.1"/>
    </source>
</evidence>
<dbReference type="AlphaFoldDB" id="A0A822ZA08"/>